<evidence type="ECO:0000256" key="6">
    <source>
        <dbReference type="ARBA" id="ARBA00022974"/>
    </source>
</evidence>
<dbReference type="GO" id="GO:0090263">
    <property type="term" value="P:positive regulation of canonical Wnt signaling pathway"/>
    <property type="evidence" value="ECO:0007669"/>
    <property type="project" value="TreeGrafter"/>
</dbReference>
<name>A0A0N4ZQQ0_PARTI</name>
<dbReference type="GO" id="GO:0098552">
    <property type="term" value="C:side of membrane"/>
    <property type="evidence" value="ECO:0007669"/>
    <property type="project" value="UniProtKB-KW"/>
</dbReference>
<dbReference type="STRING" id="131310.A0A0N4ZQQ0"/>
<evidence type="ECO:0000256" key="5">
    <source>
        <dbReference type="ARBA" id="ARBA00022729"/>
    </source>
</evidence>
<accession>A0A0N4ZQQ0</accession>
<evidence type="ECO:0000313" key="12">
    <source>
        <dbReference type="Proteomes" id="UP000038045"/>
    </source>
</evidence>
<dbReference type="Pfam" id="PF01153">
    <property type="entry name" value="Glypican"/>
    <property type="match status" value="1"/>
</dbReference>
<keyword evidence="9" id="KW-0357">Heparan sulfate</keyword>
<evidence type="ECO:0000256" key="4">
    <source>
        <dbReference type="ARBA" id="ARBA00022622"/>
    </source>
</evidence>
<keyword evidence="8" id="KW-0325">Glycoprotein</keyword>
<dbReference type="GO" id="GO:1905475">
    <property type="term" value="P:regulation of protein localization to membrane"/>
    <property type="evidence" value="ECO:0007669"/>
    <property type="project" value="TreeGrafter"/>
</dbReference>
<dbReference type="GO" id="GO:0009986">
    <property type="term" value="C:cell surface"/>
    <property type="evidence" value="ECO:0007669"/>
    <property type="project" value="TreeGrafter"/>
</dbReference>
<dbReference type="AlphaFoldDB" id="A0A0N4ZQQ0"/>
<evidence type="ECO:0000313" key="13">
    <source>
        <dbReference type="WBParaSite" id="PTRK_0001084100.1"/>
    </source>
</evidence>
<organism evidence="12 13">
    <name type="scientific">Parastrongyloides trichosuri</name>
    <name type="common">Possum-specific nematode worm</name>
    <dbReference type="NCBI Taxonomy" id="131310"/>
    <lineage>
        <taxon>Eukaryota</taxon>
        <taxon>Metazoa</taxon>
        <taxon>Ecdysozoa</taxon>
        <taxon>Nematoda</taxon>
        <taxon>Chromadorea</taxon>
        <taxon>Rhabditida</taxon>
        <taxon>Tylenchina</taxon>
        <taxon>Panagrolaimomorpha</taxon>
        <taxon>Strongyloidoidea</taxon>
        <taxon>Strongyloididae</taxon>
        <taxon>Parastrongyloides</taxon>
    </lineage>
</organism>
<dbReference type="Proteomes" id="UP000038045">
    <property type="component" value="Unplaced"/>
</dbReference>
<dbReference type="GO" id="GO:0005576">
    <property type="term" value="C:extracellular region"/>
    <property type="evidence" value="ECO:0007669"/>
    <property type="project" value="TreeGrafter"/>
</dbReference>
<protein>
    <submittedName>
        <fullName evidence="13">Glypican-6-like</fullName>
    </submittedName>
</protein>
<evidence type="ECO:0000256" key="11">
    <source>
        <dbReference type="RuleBase" id="RU003518"/>
    </source>
</evidence>
<keyword evidence="10" id="KW-0449">Lipoprotein</keyword>
<dbReference type="WBParaSite" id="PTRK_0001084100.1">
    <property type="protein sequence ID" value="PTRK_0001084100.1"/>
    <property type="gene ID" value="PTRK_0001084100"/>
</dbReference>
<evidence type="ECO:0000256" key="10">
    <source>
        <dbReference type="ARBA" id="ARBA00023288"/>
    </source>
</evidence>
<dbReference type="GO" id="GO:0016477">
    <property type="term" value="P:cell migration"/>
    <property type="evidence" value="ECO:0007669"/>
    <property type="project" value="TreeGrafter"/>
</dbReference>
<keyword evidence="4" id="KW-0336">GPI-anchor</keyword>
<dbReference type="InterPro" id="IPR001863">
    <property type="entry name" value="Glypican"/>
</dbReference>
<reference evidence="13" key="1">
    <citation type="submission" date="2017-02" db="UniProtKB">
        <authorList>
            <consortium name="WormBaseParasite"/>
        </authorList>
    </citation>
    <scope>IDENTIFICATION</scope>
</reference>
<comment type="subcellular location">
    <subcellularLocation>
        <location evidence="1">Cell membrane</location>
        <topology evidence="1">Lipid-anchor</topology>
        <topology evidence="1">GPI-anchor</topology>
    </subcellularLocation>
</comment>
<keyword evidence="7" id="KW-0472">Membrane</keyword>
<keyword evidence="3" id="KW-1003">Cell membrane</keyword>
<comment type="similarity">
    <text evidence="2 11">Belongs to the glypican family.</text>
</comment>
<evidence type="ECO:0000256" key="1">
    <source>
        <dbReference type="ARBA" id="ARBA00004609"/>
    </source>
</evidence>
<evidence type="ECO:0000256" key="7">
    <source>
        <dbReference type="ARBA" id="ARBA00023136"/>
    </source>
</evidence>
<evidence type="ECO:0000256" key="2">
    <source>
        <dbReference type="ARBA" id="ARBA00010260"/>
    </source>
</evidence>
<keyword evidence="12" id="KW-1185">Reference proteome</keyword>
<dbReference type="PANTHER" id="PTHR10822:SF29">
    <property type="entry name" value="DIVISION ABNORMALLY DELAYED PROTEIN"/>
    <property type="match status" value="1"/>
</dbReference>
<dbReference type="PANTHER" id="PTHR10822">
    <property type="entry name" value="GLYPICAN"/>
    <property type="match status" value="1"/>
</dbReference>
<dbReference type="GO" id="GO:0005886">
    <property type="term" value="C:plasma membrane"/>
    <property type="evidence" value="ECO:0007669"/>
    <property type="project" value="UniProtKB-SubCell"/>
</dbReference>
<evidence type="ECO:0000256" key="3">
    <source>
        <dbReference type="ARBA" id="ARBA00022475"/>
    </source>
</evidence>
<sequence length="548" mass="64194">MKITPFDLISVPTLPEEVKNLTICTSRKTTCCTTFIEEQMRIVVKQRIENKLQDQIFMLRDFFERHLLSFKQQMRDQIFLNKDFLNQMFTKTYGPFYKSNIKVFDELYTELDNYLYTDTVKPIPLIMDQFFEQSYLIIFELLNPLKKVVTNEQKECLLRMKKDLKPFSNIPKRISGQLSKSFTVWRSFFVVIEEVVTQLHSLLKTTIPEECVNKLVQMQYCQVCTFNQNNIPGSKPCYGYCSNILKGCLAEYAEIDAQWNVLLDSLLQLFNKLKDVSNPITTLAPLPAQISEGFMIYQERGAELSNRIILNCFDDINPPEIFKMNRRKRGNNNENNGVELKIGKNKNIIKKRRDSDIITRMVETFGDQLKRMKNFWKTLPESLCDDKLSSKDNQFCWNGNEITSQYKYKIIPDGIKKQKYNPEYSSQRLYLTLSMDKFLDQRIKFVTLSNTIGKMFKHNSNNDIIEGSGNVTEQMRINILGDDEDDEDIYEGSAMEIEEEILNDIRYLTMNDVTSAEHKSNITNPSSKLSKITSMLIILVIYHFFLYH</sequence>
<evidence type="ECO:0000256" key="8">
    <source>
        <dbReference type="ARBA" id="ARBA00023180"/>
    </source>
</evidence>
<proteinExistence type="inferred from homology"/>
<evidence type="ECO:0000256" key="9">
    <source>
        <dbReference type="ARBA" id="ARBA00023207"/>
    </source>
</evidence>
<keyword evidence="6" id="KW-0654">Proteoglycan</keyword>
<keyword evidence="5" id="KW-0732">Signal</keyword>